<dbReference type="Pfam" id="PF25150">
    <property type="entry name" value="TPR_Trm732"/>
    <property type="match status" value="1"/>
</dbReference>
<reference evidence="6" key="1">
    <citation type="journal article" date="2023" name="G3 (Bethesda)">
        <title>A reference genome for the long-term kleptoplast-retaining sea slug Elysia crispata morphotype clarki.</title>
        <authorList>
            <person name="Eastman K.E."/>
            <person name="Pendleton A.L."/>
            <person name="Shaikh M.A."/>
            <person name="Suttiyut T."/>
            <person name="Ogas R."/>
            <person name="Tomko P."/>
            <person name="Gavelis G."/>
            <person name="Widhalm J.R."/>
            <person name="Wisecaver J.H."/>
        </authorList>
    </citation>
    <scope>NUCLEOTIDE SEQUENCE</scope>
    <source>
        <strain evidence="6">ECLA1</strain>
    </source>
</reference>
<dbReference type="Pfam" id="PF25151">
    <property type="entry name" value="TPR_Trm732_C"/>
    <property type="match status" value="1"/>
</dbReference>
<feature type="domain" description="tRNA (32-2'-O)-methyltransferase regulator THADA-like TPR repeats region" evidence="4">
    <location>
        <begin position="541"/>
        <end position="760"/>
    </location>
</feature>
<organism evidence="6 7">
    <name type="scientific">Elysia crispata</name>
    <name type="common">lettuce slug</name>
    <dbReference type="NCBI Taxonomy" id="231223"/>
    <lineage>
        <taxon>Eukaryota</taxon>
        <taxon>Metazoa</taxon>
        <taxon>Spiralia</taxon>
        <taxon>Lophotrochozoa</taxon>
        <taxon>Mollusca</taxon>
        <taxon>Gastropoda</taxon>
        <taxon>Heterobranchia</taxon>
        <taxon>Euthyneura</taxon>
        <taxon>Panpulmonata</taxon>
        <taxon>Sacoglossa</taxon>
        <taxon>Placobranchoidea</taxon>
        <taxon>Plakobranchidae</taxon>
        <taxon>Elysia</taxon>
    </lineage>
</organism>
<dbReference type="EMBL" id="JAWDGP010002302">
    <property type="protein sequence ID" value="KAK3784178.1"/>
    <property type="molecule type" value="Genomic_DNA"/>
</dbReference>
<proteinExistence type="inferred from homology"/>
<keyword evidence="7" id="KW-1185">Reference proteome</keyword>
<feature type="domain" description="tRNA (32-2'-O)-methyltransferase regulator THADA-like C-terminal TPR repeats region" evidence="5">
    <location>
        <begin position="1250"/>
        <end position="1399"/>
    </location>
</feature>
<dbReference type="Proteomes" id="UP001283361">
    <property type="component" value="Unassembled WGS sequence"/>
</dbReference>
<evidence type="ECO:0008006" key="8">
    <source>
        <dbReference type="Google" id="ProtNLM"/>
    </source>
</evidence>
<feature type="domain" description="DUF2428" evidence="3">
    <location>
        <begin position="991"/>
        <end position="1248"/>
    </location>
</feature>
<protein>
    <recommendedName>
        <fullName evidence="8">DUF2428 domain-containing protein</fullName>
    </recommendedName>
</protein>
<name>A0AAE1AA90_9GAST</name>
<dbReference type="PANTHER" id="PTHR14387:SF0">
    <property type="entry name" value="DUF2428 DOMAIN-CONTAINING PROTEIN"/>
    <property type="match status" value="1"/>
</dbReference>
<dbReference type="SUPFAM" id="SSF48371">
    <property type="entry name" value="ARM repeat"/>
    <property type="match status" value="1"/>
</dbReference>
<evidence type="ECO:0000259" key="5">
    <source>
        <dbReference type="Pfam" id="PF25151"/>
    </source>
</evidence>
<evidence type="ECO:0000313" key="6">
    <source>
        <dbReference type="EMBL" id="KAK3784178.1"/>
    </source>
</evidence>
<accession>A0AAE1AA90</accession>
<evidence type="ECO:0000313" key="7">
    <source>
        <dbReference type="Proteomes" id="UP001283361"/>
    </source>
</evidence>
<dbReference type="PANTHER" id="PTHR14387">
    <property type="entry name" value="THADA/DEATH RECEPTOR INTERACTING PROTEIN"/>
    <property type="match status" value="1"/>
</dbReference>
<sequence length="1915" mass="216046">MGVETVLALFEEVSCHKPEDVTKLVKKLEQQWRILKSHDLISLTQRDLNTISRQGSNAYFKAVTSAKLARATYKVIKCFPKVCEEALQKDLIIRIEKLFVSTDLSDLKTLSLLLDQNQDAKSLAKSSFGKLSKLLSATLNKNLTTLSQQDAKEHLHCGAKLCIQALQLCKINMQQLLKATQEHSSRSTCSHVENHGYWKKIVLILISHLMQISNRDYLLLVGTALAMLFNCAPSLQIIESSYLDIISLVSQERNTFEFCSIHFCQDSSTEKDTFLPVIAMIKGLLVSCDKNTLKSGKHPLIFQVFAQIHNYCKGPTSQHYLSFQILALWCQKLEELDALRPSVICLHFIAPFLNCDGSKKNRLSSERFEQGITTKHNLGTNLEIKEDIANEGEKESSNDPAGPYYMSAECPVLSSILDCIWLNWDNPVDGVSEYVLEIFRRLLNIWFNCVQDGTSNYSNLCEELFERVISMAWYSKTRYKPLSLLLPHINHEKAVALNSRLRSELLMCMKTNHLASVASDTYKACLHQLLSKKEEFPAKNWEITWMPVLISGLQSEHMLQRLKVSTYWLEPTITLVASSEELLLSHLQKQLLELVEETRSANYERVLYAWTVISRVARENLHSCIQLHCEDLVHAALSSYDDLVRAEAFHLLASTVKKSEPVSELEIKLFMEFIPFNLKTDSASFRHNLSSSICKALVRVRDSCLSSVRAQTFDSSILKQGLVFVNWLYELLMLSLAPGSSYQRRQTTFDLLFVLLETLMYQEDCVSKKGKAHEKADILVKYAQKEGLWNFFSSAHFLTLLHCLEDGAEEIQKESFKLLNIYFKWPNMIDHDTSLRQTDLSSEDSPQLVSKLSFARQLMDRAFYLINRPRAYENHSGLLLFSLVLDKYIIDQNMAVLLAQDQTFSLNAPQTTPKDRMESDNISCDSAFNLLNLLVSQVENSLEALAKNVAANVKMHPVHGILQCINRCLTCISHHIRKRQLILEDWHSKLKHVIKLNYRVIDFILDILAGGKSITDCPSFADIGSALENLVSLDEEQDGETTTLSPEFQLLLSWCWINLKESCSCLAGVTASSLLMDRKSCLDETVLQSVGGKFIKVLTTCRHRGAIEGCRSGLYQFSLSLMSSNAGELVHIPRVILQEVLESLSGNCLTSSVTRRSAGLPVIVQTILQAACRCEDLILLQCTVKELYSFAIEPLPQEHSQQHDLRQSHALNILKAIFCDASLAPRLMSLLSKVVILVIEGFDSSSWAIRNAATQLISTLVTRIFGQKSKIGSTGSMSLEEFSTLYPDLLSHICSKLNVYMESGETLVRPSLYVMLTILANLGPMPRHQDSASCRSCLQRAAEFFLGSPVYSLRKLAAQVWVSLSPLDQADSTLQEILQQLLGNRTSLNSLHGWLLCAYNIFSSGHKSFKTSHMLINFCVANQWLTSGGSSCLLIASLVMQTIQLALGHIEVMNKQLLSGVWSLSESFLTSVNTNAHALQVAKKQCLSDCINTLHMLCQKSTDSDLEIRFQKVLEKHLKLNDPELQAEVLECLYEGLRGDTLTLGNSLQSLLWKKMLFSSHSLNFIKTVEILLILKLKKYLIEEDIDTHIGLSEAIASESKNNSTLCLRKAYFDLEGIIIGISSDERLLKRMRAVAAWCDLQVRFSCPTANESIRLSAASSLRTCGVRIIDFCSNHKDLENVDVCLVNIAKSTLTLLEDTEDDVRQEVSLFINQLCNQAKIHYSIAYSAFSEFISEKLFWCSGLCSLLLEFLYRKDSIRNTVTRAFSSESGILFEAETCSAMSEEHISRIWAFFTLKNMLKHPGVCSKKLREITSAASKDLRSMMPLIYENFKGRPIFNISVEESVLSVFLGVFLLVALCKTMSNDAVETEFMTAVSDLHKVQGLHPFLWRRYYDSDPLIICNLLDTRDFLKGLG</sequence>
<dbReference type="InterPro" id="IPR019442">
    <property type="entry name" value="THADA/TRM732_DUF2428"/>
</dbReference>
<dbReference type="GO" id="GO:0030488">
    <property type="term" value="P:tRNA methylation"/>
    <property type="evidence" value="ECO:0007669"/>
    <property type="project" value="TreeGrafter"/>
</dbReference>
<evidence type="ECO:0000259" key="4">
    <source>
        <dbReference type="Pfam" id="PF25150"/>
    </source>
</evidence>
<keyword evidence="2" id="KW-0819">tRNA processing</keyword>
<gene>
    <name evidence="6" type="ORF">RRG08_001487</name>
</gene>
<comment type="caution">
    <text evidence="6">The sequence shown here is derived from an EMBL/GenBank/DDBJ whole genome shotgun (WGS) entry which is preliminary data.</text>
</comment>
<dbReference type="InterPro" id="IPR051954">
    <property type="entry name" value="tRNA_methyltransferase_THADA"/>
</dbReference>
<dbReference type="InterPro" id="IPR016024">
    <property type="entry name" value="ARM-type_fold"/>
</dbReference>
<dbReference type="Pfam" id="PF10350">
    <property type="entry name" value="DUF2428"/>
    <property type="match status" value="1"/>
</dbReference>
<dbReference type="GO" id="GO:0005829">
    <property type="term" value="C:cytosol"/>
    <property type="evidence" value="ECO:0007669"/>
    <property type="project" value="TreeGrafter"/>
</dbReference>
<dbReference type="InterPro" id="IPR056843">
    <property type="entry name" value="THADA-like_TPR"/>
</dbReference>
<comment type="similarity">
    <text evidence="1">Belongs to the THADA family.</text>
</comment>
<evidence type="ECO:0000256" key="2">
    <source>
        <dbReference type="ARBA" id="ARBA00022694"/>
    </source>
</evidence>
<dbReference type="InterPro" id="IPR056842">
    <property type="entry name" value="THADA-like_TPR_C"/>
</dbReference>
<evidence type="ECO:0000256" key="1">
    <source>
        <dbReference type="ARBA" id="ARBA00010409"/>
    </source>
</evidence>
<evidence type="ECO:0000259" key="3">
    <source>
        <dbReference type="Pfam" id="PF10350"/>
    </source>
</evidence>